<evidence type="ECO:0000256" key="4">
    <source>
        <dbReference type="ARBA" id="ARBA00023163"/>
    </source>
</evidence>
<dbReference type="EMBL" id="SMSI01000001">
    <property type="protein sequence ID" value="TDH38742.1"/>
    <property type="molecule type" value="Genomic_DNA"/>
</dbReference>
<feature type="domain" description="RNA polymerase sigma-70 region 2" evidence="5">
    <location>
        <begin position="28"/>
        <end position="95"/>
    </location>
</feature>
<dbReference type="AlphaFoldDB" id="A0A4R5PNV6"/>
<dbReference type="GO" id="GO:0006352">
    <property type="term" value="P:DNA-templated transcription initiation"/>
    <property type="evidence" value="ECO:0007669"/>
    <property type="project" value="InterPro"/>
</dbReference>
<keyword evidence="8" id="KW-1185">Reference proteome</keyword>
<proteinExistence type="inferred from homology"/>
<feature type="domain" description="RNA polymerase sigma factor 70 region 4 type 2" evidence="6">
    <location>
        <begin position="125"/>
        <end position="177"/>
    </location>
</feature>
<dbReference type="InterPro" id="IPR014284">
    <property type="entry name" value="RNA_pol_sigma-70_dom"/>
</dbReference>
<dbReference type="RefSeq" id="WP_133283576.1">
    <property type="nucleotide sequence ID" value="NZ_SMSI01000001.1"/>
</dbReference>
<dbReference type="Pfam" id="PF04542">
    <property type="entry name" value="Sigma70_r2"/>
    <property type="match status" value="1"/>
</dbReference>
<keyword evidence="4" id="KW-0804">Transcription</keyword>
<evidence type="ECO:0000256" key="1">
    <source>
        <dbReference type="ARBA" id="ARBA00010641"/>
    </source>
</evidence>
<dbReference type="InterPro" id="IPR013324">
    <property type="entry name" value="RNA_pol_sigma_r3/r4-like"/>
</dbReference>
<dbReference type="GO" id="GO:0016987">
    <property type="term" value="F:sigma factor activity"/>
    <property type="evidence" value="ECO:0007669"/>
    <property type="project" value="UniProtKB-KW"/>
</dbReference>
<dbReference type="SUPFAM" id="SSF88659">
    <property type="entry name" value="Sigma3 and sigma4 domains of RNA polymerase sigma factors"/>
    <property type="match status" value="1"/>
</dbReference>
<keyword evidence="3" id="KW-0731">Sigma factor</keyword>
<dbReference type="SUPFAM" id="SSF88946">
    <property type="entry name" value="Sigma2 domain of RNA polymerase sigma factors"/>
    <property type="match status" value="1"/>
</dbReference>
<sequence length="183" mass="20353">MSTIASDDELGQMISRIAMGDRAAFSSLYKTTSPKLFGVCLRILRQQAQAEDALQEIYVKIWRRAASFAAGKAAPMAWLVTIARNHCIDVIRARRPDPVDIDDAPAVADEKPDPEAAAVSAGEGRRIDMCLEELDTDRANAVVSAYVEGYSYQELAEEHGVPLNTMRTWLRRSLIKLKECLQR</sequence>
<dbReference type="InterPro" id="IPR036388">
    <property type="entry name" value="WH-like_DNA-bd_sf"/>
</dbReference>
<organism evidence="7 8">
    <name type="scientific">Pseudohoeflea suaedae</name>
    <dbReference type="NCBI Taxonomy" id="877384"/>
    <lineage>
        <taxon>Bacteria</taxon>
        <taxon>Pseudomonadati</taxon>
        <taxon>Pseudomonadota</taxon>
        <taxon>Alphaproteobacteria</taxon>
        <taxon>Hyphomicrobiales</taxon>
        <taxon>Rhizobiaceae</taxon>
        <taxon>Pseudohoeflea</taxon>
    </lineage>
</organism>
<dbReference type="Pfam" id="PF08281">
    <property type="entry name" value="Sigma70_r4_2"/>
    <property type="match status" value="1"/>
</dbReference>
<dbReference type="NCBIfam" id="NF009167">
    <property type="entry name" value="PRK12514.1"/>
    <property type="match status" value="1"/>
</dbReference>
<evidence type="ECO:0000259" key="6">
    <source>
        <dbReference type="Pfam" id="PF08281"/>
    </source>
</evidence>
<evidence type="ECO:0000256" key="2">
    <source>
        <dbReference type="ARBA" id="ARBA00023015"/>
    </source>
</evidence>
<keyword evidence="2" id="KW-0805">Transcription regulation</keyword>
<evidence type="ECO:0000313" key="8">
    <source>
        <dbReference type="Proteomes" id="UP000295131"/>
    </source>
</evidence>
<name>A0A4R5PNV6_9HYPH</name>
<dbReference type="PANTHER" id="PTHR43133:SF62">
    <property type="entry name" value="RNA POLYMERASE SIGMA FACTOR SIGZ"/>
    <property type="match status" value="1"/>
</dbReference>
<comment type="caution">
    <text evidence="7">The sequence shown here is derived from an EMBL/GenBank/DDBJ whole genome shotgun (WGS) entry which is preliminary data.</text>
</comment>
<dbReference type="OrthoDB" id="9784272at2"/>
<dbReference type="InterPro" id="IPR039425">
    <property type="entry name" value="RNA_pol_sigma-70-like"/>
</dbReference>
<dbReference type="Gene3D" id="1.10.1740.10">
    <property type="match status" value="1"/>
</dbReference>
<protein>
    <submittedName>
        <fullName evidence="7">Sigma-70 family RNA polymerase sigma factor</fullName>
    </submittedName>
</protein>
<dbReference type="InterPro" id="IPR013325">
    <property type="entry name" value="RNA_pol_sigma_r2"/>
</dbReference>
<dbReference type="GO" id="GO:0003677">
    <property type="term" value="F:DNA binding"/>
    <property type="evidence" value="ECO:0007669"/>
    <property type="project" value="InterPro"/>
</dbReference>
<evidence type="ECO:0000256" key="3">
    <source>
        <dbReference type="ARBA" id="ARBA00023082"/>
    </source>
</evidence>
<dbReference type="InterPro" id="IPR007627">
    <property type="entry name" value="RNA_pol_sigma70_r2"/>
</dbReference>
<dbReference type="NCBIfam" id="TIGR02937">
    <property type="entry name" value="sigma70-ECF"/>
    <property type="match status" value="1"/>
</dbReference>
<comment type="similarity">
    <text evidence="1">Belongs to the sigma-70 factor family. ECF subfamily.</text>
</comment>
<evidence type="ECO:0000313" key="7">
    <source>
        <dbReference type="EMBL" id="TDH38742.1"/>
    </source>
</evidence>
<gene>
    <name evidence="7" type="ORF">E2A64_06505</name>
</gene>
<evidence type="ECO:0000259" key="5">
    <source>
        <dbReference type="Pfam" id="PF04542"/>
    </source>
</evidence>
<dbReference type="InterPro" id="IPR013249">
    <property type="entry name" value="RNA_pol_sigma70_r4_t2"/>
</dbReference>
<dbReference type="PANTHER" id="PTHR43133">
    <property type="entry name" value="RNA POLYMERASE ECF-TYPE SIGMA FACTO"/>
    <property type="match status" value="1"/>
</dbReference>
<dbReference type="Gene3D" id="1.10.10.10">
    <property type="entry name" value="Winged helix-like DNA-binding domain superfamily/Winged helix DNA-binding domain"/>
    <property type="match status" value="1"/>
</dbReference>
<dbReference type="Proteomes" id="UP000295131">
    <property type="component" value="Unassembled WGS sequence"/>
</dbReference>
<reference evidence="7 8" key="1">
    <citation type="journal article" date="2013" name="Int. J. Syst. Evol. Microbiol.">
        <title>Hoeflea suaedae sp. nov., an endophytic bacterium isolated from the root of the halophyte Suaeda maritima.</title>
        <authorList>
            <person name="Chung E.J."/>
            <person name="Park J.A."/>
            <person name="Pramanik P."/>
            <person name="Bibi F."/>
            <person name="Jeon C.O."/>
            <person name="Chung Y.R."/>
        </authorList>
    </citation>
    <scope>NUCLEOTIDE SEQUENCE [LARGE SCALE GENOMIC DNA]</scope>
    <source>
        <strain evidence="7 8">YC6898</strain>
    </source>
</reference>
<accession>A0A4R5PNV6</accession>